<dbReference type="PANTHER" id="PTHR30026">
    <property type="entry name" value="OUTER MEMBRANE PROTEIN TOLC"/>
    <property type="match status" value="1"/>
</dbReference>
<dbReference type="EMBL" id="BMJC01000004">
    <property type="protein sequence ID" value="GGB13273.1"/>
    <property type="molecule type" value="Genomic_DNA"/>
</dbReference>
<keyword evidence="9" id="KW-0732">Signal</keyword>
<feature type="signal peptide" evidence="9">
    <location>
        <begin position="1"/>
        <end position="22"/>
    </location>
</feature>
<dbReference type="GO" id="GO:0015288">
    <property type="term" value="F:porin activity"/>
    <property type="evidence" value="ECO:0007669"/>
    <property type="project" value="TreeGrafter"/>
</dbReference>
<keyword evidence="8" id="KW-0175">Coiled coil</keyword>
<keyword evidence="3" id="KW-0813">Transport</keyword>
<evidence type="ECO:0000256" key="7">
    <source>
        <dbReference type="ARBA" id="ARBA00023237"/>
    </source>
</evidence>
<evidence type="ECO:0000256" key="9">
    <source>
        <dbReference type="SAM" id="SignalP"/>
    </source>
</evidence>
<dbReference type="RefSeq" id="WP_188935237.1">
    <property type="nucleotide sequence ID" value="NZ_BMJC01000004.1"/>
</dbReference>
<dbReference type="AlphaFoldDB" id="A0A8J2UGE2"/>
<keyword evidence="5" id="KW-0812">Transmembrane</keyword>
<dbReference type="GO" id="GO:0009279">
    <property type="term" value="C:cell outer membrane"/>
    <property type="evidence" value="ECO:0007669"/>
    <property type="project" value="UniProtKB-SubCell"/>
</dbReference>
<dbReference type="Gene3D" id="1.20.1600.10">
    <property type="entry name" value="Outer membrane efflux proteins (OEP)"/>
    <property type="match status" value="1"/>
</dbReference>
<comment type="subcellular location">
    <subcellularLocation>
        <location evidence="1">Cell outer membrane</location>
    </subcellularLocation>
</comment>
<name>A0A8J2UGE2_9BACT</name>
<dbReference type="Pfam" id="PF02321">
    <property type="entry name" value="OEP"/>
    <property type="match status" value="1"/>
</dbReference>
<evidence type="ECO:0000256" key="2">
    <source>
        <dbReference type="ARBA" id="ARBA00007613"/>
    </source>
</evidence>
<dbReference type="Proteomes" id="UP000607559">
    <property type="component" value="Unassembled WGS sequence"/>
</dbReference>
<dbReference type="InterPro" id="IPR003423">
    <property type="entry name" value="OMP_efflux"/>
</dbReference>
<evidence type="ECO:0000256" key="5">
    <source>
        <dbReference type="ARBA" id="ARBA00022692"/>
    </source>
</evidence>
<reference evidence="10" key="2">
    <citation type="submission" date="2020-09" db="EMBL/GenBank/DDBJ databases">
        <authorList>
            <person name="Sun Q."/>
            <person name="Zhou Y."/>
        </authorList>
    </citation>
    <scope>NUCLEOTIDE SEQUENCE</scope>
    <source>
        <strain evidence="10">CGMCC 1.15448</strain>
    </source>
</reference>
<evidence type="ECO:0000313" key="11">
    <source>
        <dbReference type="Proteomes" id="UP000607559"/>
    </source>
</evidence>
<dbReference type="GO" id="GO:0015562">
    <property type="term" value="F:efflux transmembrane transporter activity"/>
    <property type="evidence" value="ECO:0007669"/>
    <property type="project" value="InterPro"/>
</dbReference>
<organism evidence="10 11">
    <name type="scientific">Puia dinghuensis</name>
    <dbReference type="NCBI Taxonomy" id="1792502"/>
    <lineage>
        <taxon>Bacteria</taxon>
        <taxon>Pseudomonadati</taxon>
        <taxon>Bacteroidota</taxon>
        <taxon>Chitinophagia</taxon>
        <taxon>Chitinophagales</taxon>
        <taxon>Chitinophagaceae</taxon>
        <taxon>Puia</taxon>
    </lineage>
</organism>
<accession>A0A8J2UGE2</accession>
<dbReference type="InterPro" id="IPR051906">
    <property type="entry name" value="TolC-like"/>
</dbReference>
<evidence type="ECO:0000256" key="8">
    <source>
        <dbReference type="SAM" id="Coils"/>
    </source>
</evidence>
<keyword evidence="11" id="KW-1185">Reference proteome</keyword>
<dbReference type="GO" id="GO:1990281">
    <property type="term" value="C:efflux pump complex"/>
    <property type="evidence" value="ECO:0007669"/>
    <property type="project" value="TreeGrafter"/>
</dbReference>
<comment type="similarity">
    <text evidence="2">Belongs to the outer membrane factor (OMF) (TC 1.B.17) family.</text>
</comment>
<evidence type="ECO:0000256" key="6">
    <source>
        <dbReference type="ARBA" id="ARBA00023136"/>
    </source>
</evidence>
<keyword evidence="4" id="KW-1134">Transmembrane beta strand</keyword>
<comment type="caution">
    <text evidence="10">The sequence shown here is derived from an EMBL/GenBank/DDBJ whole genome shotgun (WGS) entry which is preliminary data.</text>
</comment>
<reference evidence="10" key="1">
    <citation type="journal article" date="2014" name="Int. J. Syst. Evol. Microbiol.">
        <title>Complete genome sequence of Corynebacterium casei LMG S-19264T (=DSM 44701T), isolated from a smear-ripened cheese.</title>
        <authorList>
            <consortium name="US DOE Joint Genome Institute (JGI-PGF)"/>
            <person name="Walter F."/>
            <person name="Albersmeier A."/>
            <person name="Kalinowski J."/>
            <person name="Ruckert C."/>
        </authorList>
    </citation>
    <scope>NUCLEOTIDE SEQUENCE</scope>
    <source>
        <strain evidence="10">CGMCC 1.15448</strain>
    </source>
</reference>
<evidence type="ECO:0000313" key="10">
    <source>
        <dbReference type="EMBL" id="GGB13273.1"/>
    </source>
</evidence>
<keyword evidence="7" id="KW-0998">Cell outer membrane</keyword>
<proteinExistence type="inferred from homology"/>
<gene>
    <name evidence="10" type="ORF">GCM10011511_41180</name>
</gene>
<keyword evidence="6" id="KW-0472">Membrane</keyword>
<dbReference type="PANTHER" id="PTHR30026:SF20">
    <property type="entry name" value="OUTER MEMBRANE PROTEIN TOLC"/>
    <property type="match status" value="1"/>
</dbReference>
<feature type="chain" id="PRO_5035233269" evidence="9">
    <location>
        <begin position="23"/>
        <end position="457"/>
    </location>
</feature>
<dbReference type="SUPFAM" id="SSF56954">
    <property type="entry name" value="Outer membrane efflux proteins (OEP)"/>
    <property type="match status" value="1"/>
</dbReference>
<feature type="coiled-coil region" evidence="8">
    <location>
        <begin position="352"/>
        <end position="379"/>
    </location>
</feature>
<evidence type="ECO:0000256" key="3">
    <source>
        <dbReference type="ARBA" id="ARBA00022448"/>
    </source>
</evidence>
<sequence>MNQTLSRLLSLILIVLASNIRAQQPAATTASPAGQSPMVHEFSIAQAIDYASKNSVLVKNALLDYQIQEQSNRATTSQALPQVTGSLGITDNLQIATILVPGTFGNPPQQGEVPVKFGTQYNSTAGITLKQILFDGQVFVGLQARQTSLDFYRKKQEVTEQLVRANIYKIYYQLLIGKWQIDQIDANIANQQTLLHNSTEMFKNGFAEQLDVDKATVQLTNLESERVQVDYNIANGYLGLKVLMGMPVRDSLRLTDTLTYAMVRDATLGDNYKYSDRRDFQLLQLNRQLNEFDIKRYRKMYIPTVSLTGNYSQNQYVNKFDIGQKNSWFPSSYLGLNISVPIFDGFYKAANIQQARLRLEQTQNNMDSLKNRIDNDVKETQLRFSAALATLDFQKKNLDLSEKVYAQTRKKYEQGLGSNLEVTQAFADERTAQANYFNALYNAIAARVDYLNAIGKL</sequence>
<protein>
    <submittedName>
        <fullName evidence="10">Transporter</fullName>
    </submittedName>
</protein>
<evidence type="ECO:0000256" key="4">
    <source>
        <dbReference type="ARBA" id="ARBA00022452"/>
    </source>
</evidence>
<evidence type="ECO:0000256" key="1">
    <source>
        <dbReference type="ARBA" id="ARBA00004442"/>
    </source>
</evidence>